<organism evidence="4 5">
    <name type="scientific">Kocuria flava</name>
    <dbReference type="NCBI Taxonomy" id="446860"/>
    <lineage>
        <taxon>Bacteria</taxon>
        <taxon>Bacillati</taxon>
        <taxon>Actinomycetota</taxon>
        <taxon>Actinomycetes</taxon>
        <taxon>Micrococcales</taxon>
        <taxon>Micrococcaceae</taxon>
        <taxon>Kocuria</taxon>
    </lineage>
</organism>
<proteinExistence type="predicted"/>
<dbReference type="Pfam" id="PF07786">
    <property type="entry name" value="HGSNAT_cat"/>
    <property type="match status" value="1"/>
</dbReference>
<feature type="transmembrane region" description="Helical" evidence="2">
    <location>
        <begin position="303"/>
        <end position="321"/>
    </location>
</feature>
<evidence type="ECO:0000259" key="3">
    <source>
        <dbReference type="Pfam" id="PF07786"/>
    </source>
</evidence>
<evidence type="ECO:0000256" key="1">
    <source>
        <dbReference type="SAM" id="MobiDB-lite"/>
    </source>
</evidence>
<sequence>MSSIEDHRTGAPAADGTTGRSGRRLVGVDAARGLALVGLIAVHILPAWDPADDGATLQWTLFSGQSAALFALLAGVGLAFTTGGRTPHRGRRLAADRAGIVVRALLVAVTGLLINGLMPEDPPAYGILLYYGMFFLLALPFLHLGARALLGWAAGTAVAGPVALHVLGPLLPAPDTVSPTLVDVLTAPGTVLAQVLLTGTYPALVYLAYLLAGLGLARLNLSALRVQTGMLLGGAALAVTAWCTYWVAVIAGGGYDRILAATPWLDAWQLDEIIVWGLGDTLPTTTWWWLLIPGPHANTPVSVLQDLGIAVAALGGMLLVARRAGAWLAPLAAMGAMTLTLYSAHLLALIPELHVDRPEAWFTAHVVLAALFALAWRNAFGRGPLERVVARGAGAARGAWLRRGTGAAG</sequence>
<feature type="region of interest" description="Disordered" evidence="1">
    <location>
        <begin position="1"/>
        <end position="20"/>
    </location>
</feature>
<accession>A0A2N4T529</accession>
<gene>
    <name evidence="4" type="ORF">AUQ48_15325</name>
</gene>
<name>A0A2N4T529_9MICC</name>
<feature type="transmembrane region" description="Helical" evidence="2">
    <location>
        <begin position="30"/>
        <end position="48"/>
    </location>
</feature>
<feature type="transmembrane region" description="Helical" evidence="2">
    <location>
        <begin position="100"/>
        <end position="118"/>
    </location>
</feature>
<dbReference type="AlphaFoldDB" id="A0A2N4T529"/>
<evidence type="ECO:0000313" key="5">
    <source>
        <dbReference type="Proteomes" id="UP000234632"/>
    </source>
</evidence>
<feature type="transmembrane region" description="Helical" evidence="2">
    <location>
        <begin position="360"/>
        <end position="379"/>
    </location>
</feature>
<dbReference type="Proteomes" id="UP000234632">
    <property type="component" value="Unassembled WGS sequence"/>
</dbReference>
<evidence type="ECO:0000313" key="4">
    <source>
        <dbReference type="EMBL" id="PLC13329.1"/>
    </source>
</evidence>
<feature type="transmembrane region" description="Helical" evidence="2">
    <location>
        <begin position="149"/>
        <end position="171"/>
    </location>
</feature>
<feature type="transmembrane region" description="Helical" evidence="2">
    <location>
        <begin position="229"/>
        <end position="253"/>
    </location>
</feature>
<keyword evidence="2" id="KW-1133">Transmembrane helix</keyword>
<reference evidence="4 5" key="1">
    <citation type="submission" date="2015-12" db="EMBL/GenBank/DDBJ databases">
        <authorList>
            <person name="Shamseldin A."/>
            <person name="Moawad H."/>
            <person name="Abd El-Rahim W.M."/>
            <person name="Sadowsky M.J."/>
        </authorList>
    </citation>
    <scope>NUCLEOTIDE SEQUENCE [LARGE SCALE GENOMIC DNA]</scope>
    <source>
        <strain evidence="4 5">S43</strain>
    </source>
</reference>
<keyword evidence="2" id="KW-0812">Transmembrane</keyword>
<comment type="caution">
    <text evidence="4">The sequence shown here is derived from an EMBL/GenBank/DDBJ whole genome shotgun (WGS) entry which is preliminary data.</text>
</comment>
<dbReference type="RefSeq" id="WP_101852839.1">
    <property type="nucleotide sequence ID" value="NZ_LOMZ01000001.1"/>
</dbReference>
<feature type="transmembrane region" description="Helical" evidence="2">
    <location>
        <begin position="191"/>
        <end position="217"/>
    </location>
</feature>
<keyword evidence="2" id="KW-0472">Membrane</keyword>
<dbReference type="InterPro" id="IPR012429">
    <property type="entry name" value="HGSNAT_cat"/>
</dbReference>
<feature type="transmembrane region" description="Helical" evidence="2">
    <location>
        <begin position="124"/>
        <end position="142"/>
    </location>
</feature>
<feature type="transmembrane region" description="Helical" evidence="2">
    <location>
        <begin position="60"/>
        <end position="80"/>
    </location>
</feature>
<feature type="domain" description="Heparan-alpha-glucosaminide N-acetyltransferase catalytic" evidence="3">
    <location>
        <begin position="24"/>
        <end position="223"/>
    </location>
</feature>
<feature type="transmembrane region" description="Helical" evidence="2">
    <location>
        <begin position="327"/>
        <end position="348"/>
    </location>
</feature>
<protein>
    <recommendedName>
        <fullName evidence="3">Heparan-alpha-glucosaminide N-acetyltransferase catalytic domain-containing protein</fullName>
    </recommendedName>
</protein>
<evidence type="ECO:0000256" key="2">
    <source>
        <dbReference type="SAM" id="Phobius"/>
    </source>
</evidence>
<dbReference type="EMBL" id="LOMZ01000001">
    <property type="protein sequence ID" value="PLC13329.1"/>
    <property type="molecule type" value="Genomic_DNA"/>
</dbReference>